<evidence type="ECO:0008006" key="2">
    <source>
        <dbReference type="Google" id="ProtNLM"/>
    </source>
</evidence>
<dbReference type="SUPFAM" id="SSF56281">
    <property type="entry name" value="Metallo-hydrolase/oxidoreductase"/>
    <property type="match status" value="1"/>
</dbReference>
<dbReference type="PANTHER" id="PTHR39189:SF1">
    <property type="entry name" value="UPF0173 METAL-DEPENDENT HYDROLASE YTKL"/>
    <property type="match status" value="1"/>
</dbReference>
<dbReference type="InterPro" id="IPR036866">
    <property type="entry name" value="RibonucZ/Hydroxyglut_hydro"/>
</dbReference>
<protein>
    <recommendedName>
        <fullName evidence="2">Lactamase</fullName>
    </recommendedName>
</protein>
<dbReference type="Pfam" id="PF13483">
    <property type="entry name" value="Lactamase_B_3"/>
    <property type="match status" value="1"/>
</dbReference>
<gene>
    <name evidence="1" type="ORF">AVDCRST_MAG19-4976</name>
</gene>
<dbReference type="EMBL" id="CADCWL010000263">
    <property type="protein sequence ID" value="CAA9586881.1"/>
    <property type="molecule type" value="Genomic_DNA"/>
</dbReference>
<sequence>MAEFRWFGHNCFRVRAREATVLTDPVGRNTGYAMGKQTADIVTVSHDHPGHANLDAVKPEFALINGPGEYEVHDVFVTGIRTYHDPAAGAERGRNTVYLIELEGLVICHLGDLGHPLSEDQAEVMANVDVLLVPAGGGGVIEPAQAAEVVAQLAPKLVIPMQYATPKGDKALGALEPFCKALGVEVPPLEDKLALRQTDLGETMRLVALSPE</sequence>
<accession>A0A6J4VRS2</accession>
<dbReference type="Gene3D" id="3.60.15.10">
    <property type="entry name" value="Ribonuclease Z/Hydroxyacylglutathione hydrolase-like"/>
    <property type="match status" value="1"/>
</dbReference>
<dbReference type="PANTHER" id="PTHR39189">
    <property type="entry name" value="UPF0173 METAL-DEPENDENT HYDROLASE YTKL"/>
    <property type="match status" value="1"/>
</dbReference>
<reference evidence="1" key="1">
    <citation type="submission" date="2020-02" db="EMBL/GenBank/DDBJ databases">
        <authorList>
            <person name="Meier V. D."/>
        </authorList>
    </citation>
    <scope>NUCLEOTIDE SEQUENCE</scope>
    <source>
        <strain evidence="1">AVDCRST_MAG19</strain>
    </source>
</reference>
<organism evidence="1">
    <name type="scientific">uncultured Thermomicrobiales bacterium</name>
    <dbReference type="NCBI Taxonomy" id="1645740"/>
    <lineage>
        <taxon>Bacteria</taxon>
        <taxon>Pseudomonadati</taxon>
        <taxon>Thermomicrobiota</taxon>
        <taxon>Thermomicrobia</taxon>
        <taxon>Thermomicrobiales</taxon>
        <taxon>environmental samples</taxon>
    </lineage>
</organism>
<evidence type="ECO:0000313" key="1">
    <source>
        <dbReference type="EMBL" id="CAA9586881.1"/>
    </source>
</evidence>
<proteinExistence type="predicted"/>
<dbReference type="AlphaFoldDB" id="A0A6J4VRS2"/>
<name>A0A6J4VRS2_9BACT</name>